<dbReference type="RefSeq" id="WP_164210067.1">
    <property type="nucleotide sequence ID" value="NZ_JAAGSC010000031.1"/>
</dbReference>
<dbReference type="InterPro" id="IPR029044">
    <property type="entry name" value="Nucleotide-diphossugar_trans"/>
</dbReference>
<keyword evidence="2" id="KW-1185">Reference proteome</keyword>
<dbReference type="Gene3D" id="3.90.550.10">
    <property type="entry name" value="Spore Coat Polysaccharide Biosynthesis Protein SpsA, Chain A"/>
    <property type="match status" value="1"/>
</dbReference>
<evidence type="ECO:0000313" key="2">
    <source>
        <dbReference type="Proteomes" id="UP000484885"/>
    </source>
</evidence>
<dbReference type="AlphaFoldDB" id="A0A845UWP7"/>
<evidence type="ECO:0008006" key="3">
    <source>
        <dbReference type="Google" id="ProtNLM"/>
    </source>
</evidence>
<gene>
    <name evidence="1" type="ORF">G3I74_02875</name>
</gene>
<dbReference type="SUPFAM" id="SSF53448">
    <property type="entry name" value="Nucleotide-diphospho-sugar transferases"/>
    <property type="match status" value="1"/>
</dbReference>
<comment type="caution">
    <text evidence="1">The sequence shown here is derived from an EMBL/GenBank/DDBJ whole genome shotgun (WGS) entry which is preliminary data.</text>
</comment>
<dbReference type="Pfam" id="PF06258">
    <property type="entry name" value="Mito_fiss_Elm1"/>
    <property type="match status" value="1"/>
</dbReference>
<accession>A0A845UWP7</accession>
<name>A0A845UWP7_9GAMM</name>
<dbReference type="Proteomes" id="UP000484885">
    <property type="component" value="Unassembled WGS sequence"/>
</dbReference>
<organism evidence="1 2">
    <name type="scientific">Wenzhouxiangella limi</name>
    <dbReference type="NCBI Taxonomy" id="2707351"/>
    <lineage>
        <taxon>Bacteria</taxon>
        <taxon>Pseudomonadati</taxon>
        <taxon>Pseudomonadota</taxon>
        <taxon>Gammaproteobacteria</taxon>
        <taxon>Chromatiales</taxon>
        <taxon>Wenzhouxiangellaceae</taxon>
        <taxon>Wenzhouxiangella</taxon>
    </lineage>
</organism>
<sequence>MPLLIQRIARGLRPAGFHPERPPAHRRAPDRIVLGVRNGTRPSSKPPVRIYLGTERGQFRAERVFIWSVEKHRDPSRIYEIYLMRDLSGFRRRFWLTGFTNYRFAIPEFCDFTGRAIYNDADQIYLKDPAELFDTPMDGAGFLSINDRDTSVMLIDCRRMREAWNAHDVRRLGRKALEARARKAGLWGHLDGGWNARDSEYHPDRSHLVHFTTLHTQPWRPFPAEFVYFDNPTDPLWPELEAEADRHRFLPFTAAQPSPAWSRAVAGLPDASLRALLGPQRPNSTPSNLKIDQLFERLPDQDVPWVLERLFDMTDRLAVSIREPRRHARGRTRRSLWFWLQQFAAAGRLHPGTRWSLDYRHPWGRHERHEGGPVLDGSIVVLTHRKPGHANQARALGRSLAARTGRPLTETVIGCSEAGFVLARLLGRSPLPEIGRDARIVLAGGWLPCRIARLLQRRDPQLRLILSGRKAGPAEAIGSVIVQCRHFGLPPHPNRLTTLLPLNAGRVDATDRPARWSAWLNAPRKIALLVGGSSRSHQLTDAQARNLAHEVSAFAQKQQARLLVVGSRRSAPVAEALQAGLGADDAFYRWRPDDPENPYHLALVEADALIVTGESESMLADAASRGRGFLIWPMEQRSAGLWTRLSREITERAVRPRFNRRGSIRPQQGQTYLCARALERGWVLPPRDIQALHRALHEAGMAAPFGEPIPATFRPTPNSELDQITVRAAERLAIDLADTRAIETKSKIHEY</sequence>
<evidence type="ECO:0000313" key="1">
    <source>
        <dbReference type="EMBL" id="NDY94672.1"/>
    </source>
</evidence>
<protein>
    <recommendedName>
        <fullName evidence="3">Nucleoside-diphosphate sugar epimerase</fullName>
    </recommendedName>
</protein>
<dbReference type="EMBL" id="JAAGSC010000031">
    <property type="protein sequence ID" value="NDY94672.1"/>
    <property type="molecule type" value="Genomic_DNA"/>
</dbReference>
<dbReference type="InterPro" id="IPR009367">
    <property type="entry name" value="Elm1-like"/>
</dbReference>
<proteinExistence type="predicted"/>
<reference evidence="1 2" key="1">
    <citation type="submission" date="2020-02" db="EMBL/GenBank/DDBJ databases">
        <authorList>
            <person name="Zhang X.-Y."/>
        </authorList>
    </citation>
    <scope>NUCLEOTIDE SEQUENCE [LARGE SCALE GENOMIC DNA]</scope>
    <source>
        <strain evidence="1 2">C33</strain>
    </source>
</reference>